<comment type="similarity">
    <text evidence="1">Belongs to the Rv1128c/1148c/1588c/1702c/1945/3466 family.</text>
</comment>
<dbReference type="GO" id="GO:0008270">
    <property type="term" value="F:zinc ion binding"/>
    <property type="evidence" value="ECO:0007669"/>
    <property type="project" value="InterPro"/>
</dbReference>
<dbReference type="GO" id="GO:0004519">
    <property type="term" value="F:endonuclease activity"/>
    <property type="evidence" value="ECO:0007669"/>
    <property type="project" value="InterPro"/>
</dbReference>
<dbReference type="InterPro" id="IPR002711">
    <property type="entry name" value="HNH"/>
</dbReference>
<reference evidence="5" key="1">
    <citation type="submission" date="2017-12" db="EMBL/GenBank/DDBJ databases">
        <title>Whole genome sequencing of Acidipropionibacterium jensenii strains JS279 and JS280.</title>
        <authorList>
            <person name="Deptula P."/>
            <person name="Laine P."/>
            <person name="Smolander O.-P."/>
            <person name="Paulin L."/>
            <person name="Auvinen P."/>
            <person name="Varmanen P."/>
        </authorList>
    </citation>
    <scope>NUCLEOTIDE SEQUENCE [LARGE SCALE GENOMIC DNA]</scope>
    <source>
        <strain evidence="5">JS280</strain>
    </source>
</reference>
<evidence type="ECO:0000259" key="3">
    <source>
        <dbReference type="SMART" id="SM00507"/>
    </source>
</evidence>
<dbReference type="CDD" id="cd00085">
    <property type="entry name" value="HNHc"/>
    <property type="match status" value="1"/>
</dbReference>
<dbReference type="InterPro" id="IPR003870">
    <property type="entry name" value="DUF222"/>
</dbReference>
<sequence>MDDTSEFWRGIAVIEDALTGLDLTGIAAMTDAQKVTAMTRIRTLEGRVSAAAAVATDAVARSCATERTTGTPLADFLATTEGRTPSQGLGQVFRASRITADPRIRDAALSGRVGPDHAAAIGDQLRTMPRDQMTPDQRDAAADRFLQIAGTTTPGRIGRATPKILEEVAPQAAPPPHDAAAQAAARRRRAVAARRLVWSRDGQGSVHLRGQLPEIEAARIIPVLEAFMEHGRGAERDQIDRLKTGRAAGTITTAQYLAARRDLEGLQGRSTGQRAADALVEMVDVLAGLDQIPQTGGQAPRLVVTLDYDSLRAAVAGRVAGGTLAGGVPVDAGSLRRLCCEAQILPAVLGGGSQVLDVGRARRLVTPGIRRALEIRDRGCIYPGCTVSAQACQAHHVRPWWDGGPTALTNLVLVCRHHHGLIEPDRHHNRDQWQVSFDPRTGNPQIHPPTRLTPHLRRTSGGPGGRPNSTAPDSAGPPDQPPQAGPSGTPSRTQIGPDKSRRIPDPPDVSPTPSAAGPEPLSVAPRPQADQPDLLATESQHPEGRPRPEAGPDPSGPRSDRHAARSGRAGVSRGSELARTKDNRDLPTDGPARRDSRSNPPYLTRRPSPNRTRTTPPQSSPPSTTSLTPWNQNAPATLQPDP</sequence>
<dbReference type="Pfam" id="PF02720">
    <property type="entry name" value="DUF222"/>
    <property type="match status" value="1"/>
</dbReference>
<proteinExistence type="inferred from homology"/>
<dbReference type="EMBL" id="CP025570">
    <property type="protein sequence ID" value="AZZ40269.1"/>
    <property type="molecule type" value="Genomic_DNA"/>
</dbReference>
<organism evidence="4 5">
    <name type="scientific">Acidipropionibacterium jensenii</name>
    <dbReference type="NCBI Taxonomy" id="1749"/>
    <lineage>
        <taxon>Bacteria</taxon>
        <taxon>Bacillati</taxon>
        <taxon>Actinomycetota</taxon>
        <taxon>Actinomycetes</taxon>
        <taxon>Propionibacteriales</taxon>
        <taxon>Propionibacteriaceae</taxon>
        <taxon>Acidipropionibacterium</taxon>
    </lineage>
</organism>
<protein>
    <submittedName>
        <fullName evidence="4">DUF222 domain-containing protein</fullName>
    </submittedName>
</protein>
<dbReference type="InterPro" id="IPR003615">
    <property type="entry name" value="HNH_nuc"/>
</dbReference>
<name>A0A3T0S1M6_9ACTN</name>
<feature type="domain" description="HNH nuclease" evidence="3">
    <location>
        <begin position="368"/>
        <end position="420"/>
    </location>
</feature>
<evidence type="ECO:0000313" key="4">
    <source>
        <dbReference type="EMBL" id="AZZ40269.1"/>
    </source>
</evidence>
<dbReference type="GO" id="GO:0003676">
    <property type="term" value="F:nucleic acid binding"/>
    <property type="evidence" value="ECO:0007669"/>
    <property type="project" value="InterPro"/>
</dbReference>
<evidence type="ECO:0000256" key="1">
    <source>
        <dbReference type="ARBA" id="ARBA00023450"/>
    </source>
</evidence>
<accession>A0A3T0S1M6</accession>
<dbReference type="Proteomes" id="UP000285875">
    <property type="component" value="Chromosome"/>
</dbReference>
<feature type="compositionally biased region" description="Low complexity" evidence="2">
    <location>
        <begin position="604"/>
        <end position="629"/>
    </location>
</feature>
<feature type="compositionally biased region" description="Basic and acidic residues" evidence="2">
    <location>
        <begin position="540"/>
        <end position="550"/>
    </location>
</feature>
<gene>
    <name evidence="4" type="ORF">C0Z10_11520</name>
</gene>
<dbReference type="SMART" id="SM00507">
    <property type="entry name" value="HNHc"/>
    <property type="match status" value="1"/>
</dbReference>
<dbReference type="Pfam" id="PF01844">
    <property type="entry name" value="HNH"/>
    <property type="match status" value="1"/>
</dbReference>
<dbReference type="RefSeq" id="WP_097799467.1">
    <property type="nucleotide sequence ID" value="NZ_CP025570.1"/>
</dbReference>
<feature type="region of interest" description="Disordered" evidence="2">
    <location>
        <begin position="434"/>
        <end position="642"/>
    </location>
</feature>
<evidence type="ECO:0000256" key="2">
    <source>
        <dbReference type="SAM" id="MobiDB-lite"/>
    </source>
</evidence>
<feature type="compositionally biased region" description="Basic and acidic residues" evidence="2">
    <location>
        <begin position="576"/>
        <end position="597"/>
    </location>
</feature>
<dbReference type="Gene3D" id="1.10.30.50">
    <property type="match status" value="1"/>
</dbReference>
<dbReference type="AlphaFoldDB" id="A0A3T0S1M6"/>
<evidence type="ECO:0000313" key="5">
    <source>
        <dbReference type="Proteomes" id="UP000285875"/>
    </source>
</evidence>
<dbReference type="KEGG" id="aji:C0Z10_11520"/>